<reference evidence="2 3" key="1">
    <citation type="submission" date="2021-07" db="EMBL/GenBank/DDBJ databases">
        <title>Whole genome sequencing of non-tuberculosis mycobacteria type-strains.</title>
        <authorList>
            <person name="Igarashi Y."/>
            <person name="Osugi A."/>
            <person name="Mitarai S."/>
        </authorList>
    </citation>
    <scope>NUCLEOTIDE SEQUENCE [LARGE SCALE GENOMIC DNA]</scope>
    <source>
        <strain evidence="2 3">JCM 16370</strain>
        <plasmid evidence="2 3">unnamed2</plasmid>
    </source>
</reference>
<geneLocation type="plasmid" evidence="2 3">
    <name>unnamed2</name>
</geneLocation>
<keyword evidence="1" id="KW-1133">Transmembrane helix</keyword>
<keyword evidence="2" id="KW-0614">Plasmid</keyword>
<proteinExistence type="predicted"/>
<gene>
    <name evidence="2" type="ORF">K0O64_29680</name>
</gene>
<feature type="transmembrane region" description="Helical" evidence="1">
    <location>
        <begin position="6"/>
        <end position="25"/>
    </location>
</feature>
<accession>A0ABX8VR30</accession>
<keyword evidence="3" id="KW-1185">Reference proteome</keyword>
<dbReference type="RefSeq" id="WP_220046595.1">
    <property type="nucleotide sequence ID" value="NZ_BAAAVX010000028.1"/>
</dbReference>
<organism evidence="2 3">
    <name type="scientific">Mycolicibacterium pallens</name>
    <dbReference type="NCBI Taxonomy" id="370524"/>
    <lineage>
        <taxon>Bacteria</taxon>
        <taxon>Bacillati</taxon>
        <taxon>Actinomycetota</taxon>
        <taxon>Actinomycetes</taxon>
        <taxon>Mycobacteriales</taxon>
        <taxon>Mycobacteriaceae</taxon>
        <taxon>Mycolicibacterium</taxon>
    </lineage>
</organism>
<protein>
    <recommendedName>
        <fullName evidence="4">CcmD family protein</fullName>
    </recommendedName>
</protein>
<dbReference type="Proteomes" id="UP000825367">
    <property type="component" value="Plasmid unnamed2"/>
</dbReference>
<evidence type="ECO:0000313" key="3">
    <source>
        <dbReference type="Proteomes" id="UP000825367"/>
    </source>
</evidence>
<name>A0ABX8VR30_9MYCO</name>
<evidence type="ECO:0000313" key="2">
    <source>
        <dbReference type="EMBL" id="QYL20263.1"/>
    </source>
</evidence>
<evidence type="ECO:0000256" key="1">
    <source>
        <dbReference type="SAM" id="Phobius"/>
    </source>
</evidence>
<evidence type="ECO:0008006" key="4">
    <source>
        <dbReference type="Google" id="ProtNLM"/>
    </source>
</evidence>
<keyword evidence="1" id="KW-0812">Transmembrane</keyword>
<sequence>MDVVTHAWMILIGLFVPLIYIAVLARRDEPAQRLEALIKALIDRRPRR</sequence>
<keyword evidence="1" id="KW-0472">Membrane</keyword>
<dbReference type="EMBL" id="CP080335">
    <property type="protein sequence ID" value="QYL20263.1"/>
    <property type="molecule type" value="Genomic_DNA"/>
</dbReference>